<comment type="caution">
    <text evidence="1">The sequence shown here is derived from an EMBL/GenBank/DDBJ whole genome shotgun (WGS) entry which is preliminary data.</text>
</comment>
<name>A0ACC2MAQ9_PERAE</name>
<keyword evidence="2" id="KW-1185">Reference proteome</keyword>
<proteinExistence type="predicted"/>
<evidence type="ECO:0000313" key="1">
    <source>
        <dbReference type="EMBL" id="KAJ8642419.1"/>
    </source>
</evidence>
<accession>A0ACC2MAQ9</accession>
<gene>
    <name evidence="1" type="ORF">MRB53_019113</name>
</gene>
<dbReference type="Proteomes" id="UP001234297">
    <property type="component" value="Chromosome 5"/>
</dbReference>
<organism evidence="1 2">
    <name type="scientific">Persea americana</name>
    <name type="common">Avocado</name>
    <dbReference type="NCBI Taxonomy" id="3435"/>
    <lineage>
        <taxon>Eukaryota</taxon>
        <taxon>Viridiplantae</taxon>
        <taxon>Streptophyta</taxon>
        <taxon>Embryophyta</taxon>
        <taxon>Tracheophyta</taxon>
        <taxon>Spermatophyta</taxon>
        <taxon>Magnoliopsida</taxon>
        <taxon>Magnoliidae</taxon>
        <taxon>Laurales</taxon>
        <taxon>Lauraceae</taxon>
        <taxon>Persea</taxon>
    </lineage>
</organism>
<reference evidence="1 2" key="1">
    <citation type="journal article" date="2022" name="Hortic Res">
        <title>A haplotype resolved chromosomal level avocado genome allows analysis of novel avocado genes.</title>
        <authorList>
            <person name="Nath O."/>
            <person name="Fletcher S.J."/>
            <person name="Hayward A."/>
            <person name="Shaw L.M."/>
            <person name="Masouleh A.K."/>
            <person name="Furtado A."/>
            <person name="Henry R.J."/>
            <person name="Mitter N."/>
        </authorList>
    </citation>
    <scope>NUCLEOTIDE SEQUENCE [LARGE SCALE GENOMIC DNA]</scope>
    <source>
        <strain evidence="2">cv. Hass</strain>
    </source>
</reference>
<evidence type="ECO:0000313" key="2">
    <source>
        <dbReference type="Proteomes" id="UP001234297"/>
    </source>
</evidence>
<sequence>MAEDLRDGEFWLPSEFLTDDILMEKESEPRFHNESKVCFPHNFPHGFDSSESTLSSPMGSTETLSDEEDPMAGLSLHMSQSLLFGEDKLSTAFWNENPKTTKVVAGSPQSTLCEVGSLSGCGNGSSRASSNGPSQVSSPPTTPMDQKDDAWDLLYAAAGQVMRMKMNEQGLKSHGQGLLGQPRKPVPVPVSSHMKTPNSGYYSDDAFTHFQLQHDQFQMLKRQQFMRQQLQNRSRASGFGHGRCGRSSSSFCANPPHHHHHHHHQQQQQGGSGMRAIFLEGSGSKRESVGTGVFLPRRVGSSTELRRKPACSTVLVPARVVQALNLNLDEMGSAQPRFQGASMTPRSNSNALLSQQMLCIEPHRPSTATNYEVRLPQEWTY</sequence>
<protein>
    <submittedName>
        <fullName evidence="1">Uncharacterized protein</fullName>
    </submittedName>
</protein>
<dbReference type="EMBL" id="CM056813">
    <property type="protein sequence ID" value="KAJ8642419.1"/>
    <property type="molecule type" value="Genomic_DNA"/>
</dbReference>